<reference evidence="25" key="1">
    <citation type="submission" date="2023-06" db="EMBL/GenBank/DDBJ databases">
        <title>Genome-scale phylogeny and comparative genomics of the fungal order Sordariales.</title>
        <authorList>
            <consortium name="Lawrence Berkeley National Laboratory"/>
            <person name="Hensen N."/>
            <person name="Bonometti L."/>
            <person name="Westerberg I."/>
            <person name="Brannstrom I.O."/>
            <person name="Guillou S."/>
            <person name="Cros-Aarteil S."/>
            <person name="Calhoun S."/>
            <person name="Haridas S."/>
            <person name="Kuo A."/>
            <person name="Mondo S."/>
            <person name="Pangilinan J."/>
            <person name="Riley R."/>
            <person name="Labutti K."/>
            <person name="Andreopoulos B."/>
            <person name="Lipzen A."/>
            <person name="Chen C."/>
            <person name="Yanf M."/>
            <person name="Daum C."/>
            <person name="Ng V."/>
            <person name="Clum A."/>
            <person name="Steindorff A."/>
            <person name="Ohm R."/>
            <person name="Martin F."/>
            <person name="Silar P."/>
            <person name="Natvig D."/>
            <person name="Lalanne C."/>
            <person name="Gautier V."/>
            <person name="Ament-Velasquez S.L."/>
            <person name="Kruys A."/>
            <person name="Hutchinson M.I."/>
            <person name="Powell A.J."/>
            <person name="Barry K."/>
            <person name="Miller A.N."/>
            <person name="Grigoriev I.V."/>
            <person name="Debuchy R."/>
            <person name="Gladieux P."/>
            <person name="Thoren M.H."/>
            <person name="Johannesson H."/>
        </authorList>
    </citation>
    <scope>NUCLEOTIDE SEQUENCE</scope>
    <source>
        <strain evidence="25">PSN4</strain>
    </source>
</reference>
<keyword evidence="26" id="KW-1185">Reference proteome</keyword>
<dbReference type="Gene3D" id="1.25.40.20">
    <property type="entry name" value="Ankyrin repeat-containing domain"/>
    <property type="match status" value="1"/>
</dbReference>
<protein>
    <recommendedName>
        <fullName evidence="16 21">Cystathionine beta-synthase</fullName>
        <ecNumber evidence="7 21">4.2.1.22</ecNumber>
    </recommendedName>
</protein>
<dbReference type="FunFam" id="3.40.50.1100:FF:000003">
    <property type="entry name" value="Cystathionine beta-synthase"/>
    <property type="match status" value="1"/>
</dbReference>
<dbReference type="FunFam" id="3.40.50.1100:FF:000118">
    <property type="entry name" value="Related to CYS4-cystathionine beta-synthase"/>
    <property type="match status" value="1"/>
</dbReference>
<evidence type="ECO:0000256" key="12">
    <source>
        <dbReference type="ARBA" id="ARBA00023136"/>
    </source>
</evidence>
<evidence type="ECO:0000313" key="25">
    <source>
        <dbReference type="EMBL" id="KAK1756310.1"/>
    </source>
</evidence>
<keyword evidence="21" id="KW-0028">Amino-acid biosynthesis</keyword>
<evidence type="ECO:0000256" key="10">
    <source>
        <dbReference type="ARBA" id="ARBA00022989"/>
    </source>
</evidence>
<evidence type="ECO:0000256" key="23">
    <source>
        <dbReference type="SAM" id="Phobius"/>
    </source>
</evidence>
<dbReference type="InterPro" id="IPR002110">
    <property type="entry name" value="Ankyrin_rpt"/>
</dbReference>
<evidence type="ECO:0000256" key="7">
    <source>
        <dbReference type="ARBA" id="ARBA00012041"/>
    </source>
</evidence>
<comment type="similarity">
    <text evidence="6">Belongs to the DHHC palmitoyltransferase family. AKR/ZDHHC17 subfamily.</text>
</comment>
<dbReference type="InterPro" id="IPR000644">
    <property type="entry name" value="CBS_dom"/>
</dbReference>
<feature type="transmembrane region" description="Helical" evidence="23">
    <location>
        <begin position="1042"/>
        <end position="1064"/>
    </location>
</feature>
<dbReference type="CDD" id="cd01561">
    <property type="entry name" value="CBS_like"/>
    <property type="match status" value="1"/>
</dbReference>
<sequence length="1231" mass="133557">MSATELIGNTPLVRLNKIPQSLGIEAEVYAKVELFNAGGSVKDRIALRMIEEAEKSGRIKPGDTLIEPTSGNTGIGLALVGAIKGYKTIITLPEKMSAEKVSVLRALGATIIRTPTQAAWDSPESHIGVARRLLKEIPNSHILDQYTNPDNPLAHEHGTAEEIWAQTGGKVTAVVAGAGTGGTITGLARGLRKHDKNIKVVAADPFGSILALPESLNEEKANQPYKVEGIGYDFIPDVLDRDIVDKWYKTDDRESFQLARRLIAEEGLLVGGSSGSAMAAMIRAVKDLGLGKGDVVVVVLPDSIRSYLSKFADDDWLAANDLLPDDGKNVNGNGAGTESKPSARRPSDPYAGATVRSLRLKPVSSVLATSTCAEAIEMMRDKGFDQLPVLSPEGGKLAGLVTLGNMLSFISRGRASAKSPVSDVMFDFSRIDEVVTDPRHFGSDLKNKKRKFVEITMDTPLTALSRFLEWNSAAVVTEKTSGGEGSKPLAGPAVSRDTSRLDPTTSVAMAQHDASGTTGAAGTPAQPLSKSATAAPKLNNELELGDLPGDDGNGDIMQMARVGDIAGMEKLFETGDYDATYTDDEGITPLHWAAINNQYAMCKYLIEHGAEINKKGGESVATPLQWAAQRCHYYTVHLLLQHGADPLITDAQGYNTLHISTFNGNILLITLLLHQGIPVDVEDQYGHTGLMWSAYKGFPACVDVFLRWGASVHARDEQGFTALHWALVKGSVGCVQKIIEYGADRFAKTTTGKTPAITAQELNTVGAWHKALNDCGYDEDGNAIVPSWPGASYLLKDRRGFVTKFFFLWPFVLVYATMVILSGMPIFAGIFIAGVVGYAIQWVGKQVLEYAPSDMRSFEKTPWMTGIFAASLFLVGMNWLFVVLGNTATGPDGKWLMNLAFAAFFSMTAWFYIRCMTDDPGFVPKMNGISEQKAVIDELIGLWKFDESNFCVQCMIRTPLRSKHCRRCQRCVAKHDHHCPWVYNCVGVNNHRHFFLYLINLAFGIISFDWLTYTYLSKASATASDSCNFLSPTLCKVVNTDAYSLLLAIWATLQLTWVSMLLFVQFVQVTRAMTTYENMFGVDHKGTGALSSAYTSTGAPLDPSRVPPSGSAAQPAGGHGHHGHKHGQGFLKQWSKLLGVDAFIETATGRGAATGSGAKRRKGNPYSRGCLTNCKDFWCDPAPVFGKRQNGAAVLDGQVVNYMEMYESPAAMEMERGRRRGGYQAVAAEEV</sequence>
<dbReference type="Gene3D" id="3.10.580.10">
    <property type="entry name" value="CBS-domain"/>
    <property type="match status" value="1"/>
</dbReference>
<keyword evidence="8 23" id="KW-0812">Transmembrane</keyword>
<evidence type="ECO:0000256" key="19">
    <source>
        <dbReference type="PROSITE-ProRule" id="PRU00023"/>
    </source>
</evidence>
<feature type="region of interest" description="Disordered" evidence="22">
    <location>
        <begin position="478"/>
        <end position="500"/>
    </location>
</feature>
<evidence type="ECO:0000256" key="15">
    <source>
        <dbReference type="ARBA" id="ARBA00023288"/>
    </source>
</evidence>
<dbReference type="AlphaFoldDB" id="A0AAJ0BED9"/>
<evidence type="ECO:0000256" key="5">
    <source>
        <dbReference type="ARBA" id="ARBA00007103"/>
    </source>
</evidence>
<evidence type="ECO:0000256" key="22">
    <source>
        <dbReference type="SAM" id="MobiDB-lite"/>
    </source>
</evidence>
<dbReference type="Pfam" id="PF12796">
    <property type="entry name" value="Ank_2"/>
    <property type="match status" value="2"/>
</dbReference>
<dbReference type="EMBL" id="MU839832">
    <property type="protein sequence ID" value="KAK1756310.1"/>
    <property type="molecule type" value="Genomic_DNA"/>
</dbReference>
<evidence type="ECO:0000256" key="6">
    <source>
        <dbReference type="ARBA" id="ARBA00010104"/>
    </source>
</evidence>
<dbReference type="InterPro" id="IPR050214">
    <property type="entry name" value="Cys_Synth/Cystath_Beta-Synth"/>
</dbReference>
<dbReference type="NCBIfam" id="TIGR01137">
    <property type="entry name" value="cysta_beta"/>
    <property type="match status" value="1"/>
</dbReference>
<dbReference type="InterPro" id="IPR036770">
    <property type="entry name" value="Ankyrin_rpt-contain_sf"/>
</dbReference>
<feature type="compositionally biased region" description="Low complexity" evidence="22">
    <location>
        <begin position="1107"/>
        <end position="1116"/>
    </location>
</feature>
<evidence type="ECO:0000256" key="3">
    <source>
        <dbReference type="ARBA" id="ARBA00004520"/>
    </source>
</evidence>
<dbReference type="SMART" id="SM00116">
    <property type="entry name" value="CBS"/>
    <property type="match status" value="1"/>
</dbReference>
<dbReference type="PANTHER" id="PTHR10314">
    <property type="entry name" value="CYSTATHIONINE BETA-SYNTHASE"/>
    <property type="match status" value="1"/>
</dbReference>
<evidence type="ECO:0000256" key="8">
    <source>
        <dbReference type="ARBA" id="ARBA00022692"/>
    </source>
</evidence>
<dbReference type="GO" id="GO:0019706">
    <property type="term" value="F:protein-cysteine S-palmitoyltransferase activity"/>
    <property type="evidence" value="ECO:0007669"/>
    <property type="project" value="UniProtKB-EC"/>
</dbReference>
<dbReference type="Pfam" id="PF00571">
    <property type="entry name" value="CBS"/>
    <property type="match status" value="1"/>
</dbReference>
<comment type="caution">
    <text evidence="25">The sequence shown here is derived from an EMBL/GenBank/DDBJ whole genome shotgun (WGS) entry which is preliminary data.</text>
</comment>
<evidence type="ECO:0000313" key="26">
    <source>
        <dbReference type="Proteomes" id="UP001239445"/>
    </source>
</evidence>
<dbReference type="PROSITE" id="PS50088">
    <property type="entry name" value="ANK_REPEAT"/>
    <property type="match status" value="4"/>
</dbReference>
<evidence type="ECO:0000256" key="2">
    <source>
        <dbReference type="ARBA" id="ARBA00002100"/>
    </source>
</evidence>
<comment type="catalytic activity">
    <reaction evidence="17 21">
        <text>L-homocysteine + L-serine = L,L-cystathionine + H2O</text>
        <dbReference type="Rhea" id="RHEA:10112"/>
        <dbReference type="ChEBI" id="CHEBI:15377"/>
        <dbReference type="ChEBI" id="CHEBI:33384"/>
        <dbReference type="ChEBI" id="CHEBI:58161"/>
        <dbReference type="ChEBI" id="CHEBI:58199"/>
        <dbReference type="EC" id="4.2.1.22"/>
    </reaction>
</comment>
<dbReference type="InterPro" id="IPR001594">
    <property type="entry name" value="Palmitoyltrfase_DHHC"/>
</dbReference>
<comment type="similarity">
    <text evidence="5 21">Belongs to the cysteine synthase/cystathionine beta-synthase family.</text>
</comment>
<dbReference type="Proteomes" id="UP001239445">
    <property type="component" value="Unassembled WGS sequence"/>
</dbReference>
<feature type="repeat" description="ANK" evidence="19">
    <location>
        <begin position="619"/>
        <end position="651"/>
    </location>
</feature>
<comment type="catalytic activity">
    <reaction evidence="18">
        <text>L-cysteinyl-[protein] + hexadecanoyl-CoA = S-hexadecanoyl-L-cysteinyl-[protein] + CoA</text>
        <dbReference type="Rhea" id="RHEA:36683"/>
        <dbReference type="Rhea" id="RHEA-COMP:10131"/>
        <dbReference type="Rhea" id="RHEA-COMP:11032"/>
        <dbReference type="ChEBI" id="CHEBI:29950"/>
        <dbReference type="ChEBI" id="CHEBI:57287"/>
        <dbReference type="ChEBI" id="CHEBI:57379"/>
        <dbReference type="ChEBI" id="CHEBI:74151"/>
        <dbReference type="EC" id="2.3.1.225"/>
    </reaction>
</comment>
<dbReference type="GO" id="GO:0006535">
    <property type="term" value="P:cysteine biosynthetic process from serine"/>
    <property type="evidence" value="ECO:0007669"/>
    <property type="project" value="UniProtKB-UniRule"/>
</dbReference>
<dbReference type="GO" id="GO:0019343">
    <property type="term" value="P:cysteine biosynthetic process via cystathionine"/>
    <property type="evidence" value="ECO:0007669"/>
    <property type="project" value="UniProtKB-UniRule"/>
</dbReference>
<dbReference type="PROSITE" id="PS51371">
    <property type="entry name" value="CBS"/>
    <property type="match status" value="1"/>
</dbReference>
<organism evidence="25 26">
    <name type="scientific">Echria macrotheca</name>
    <dbReference type="NCBI Taxonomy" id="438768"/>
    <lineage>
        <taxon>Eukaryota</taxon>
        <taxon>Fungi</taxon>
        <taxon>Dikarya</taxon>
        <taxon>Ascomycota</taxon>
        <taxon>Pezizomycotina</taxon>
        <taxon>Sordariomycetes</taxon>
        <taxon>Sordariomycetidae</taxon>
        <taxon>Sordariales</taxon>
        <taxon>Schizotheciaceae</taxon>
        <taxon>Echria</taxon>
    </lineage>
</organism>
<comment type="subcellular location">
    <subcellularLocation>
        <location evidence="3">Early endosome membrane</location>
        <topology evidence="3">Multi-pass membrane protein</topology>
    </subcellularLocation>
</comment>
<keyword evidence="21" id="KW-0198">Cysteine biosynthesis</keyword>
<name>A0AAJ0BED9_9PEZI</name>
<comment type="function">
    <text evidence="2">Palmitoyltransferase specific for casein kinase 1.</text>
</comment>
<feature type="repeat" description="ANK" evidence="19">
    <location>
        <begin position="585"/>
        <end position="617"/>
    </location>
</feature>
<keyword evidence="10 23" id="KW-1133">Transmembrane helix</keyword>
<evidence type="ECO:0000256" key="1">
    <source>
        <dbReference type="ARBA" id="ARBA00001933"/>
    </source>
</evidence>
<comment type="cofactor">
    <cofactor evidence="1 21">
        <name>pyridoxal 5'-phosphate</name>
        <dbReference type="ChEBI" id="CHEBI:597326"/>
    </cofactor>
</comment>
<evidence type="ECO:0000256" key="14">
    <source>
        <dbReference type="ARBA" id="ARBA00023239"/>
    </source>
</evidence>
<dbReference type="SUPFAM" id="SSF53686">
    <property type="entry name" value="Tryptophan synthase beta subunit-like PLP-dependent enzymes"/>
    <property type="match status" value="1"/>
</dbReference>
<dbReference type="SUPFAM" id="SSF54631">
    <property type="entry name" value="CBS-domain pair"/>
    <property type="match status" value="1"/>
</dbReference>
<keyword evidence="13" id="KW-0564">Palmitate</keyword>
<dbReference type="GO" id="GO:0031901">
    <property type="term" value="C:early endosome membrane"/>
    <property type="evidence" value="ECO:0007669"/>
    <property type="project" value="UniProtKB-SubCell"/>
</dbReference>
<dbReference type="PROSITE" id="PS00901">
    <property type="entry name" value="CYS_SYNTHASE"/>
    <property type="match status" value="1"/>
</dbReference>
<gene>
    <name evidence="25" type="ORF">QBC47DRAFT_422451</name>
</gene>
<evidence type="ECO:0000256" key="13">
    <source>
        <dbReference type="ARBA" id="ARBA00023139"/>
    </source>
</evidence>
<dbReference type="InterPro" id="IPR001926">
    <property type="entry name" value="TrpB-like_PALP"/>
</dbReference>
<evidence type="ECO:0000256" key="4">
    <source>
        <dbReference type="ARBA" id="ARBA00005003"/>
    </source>
</evidence>
<feature type="domain" description="CBS" evidence="24">
    <location>
        <begin position="359"/>
        <end position="416"/>
    </location>
</feature>
<accession>A0AAJ0BED9</accession>
<dbReference type="PROSITE" id="PS50216">
    <property type="entry name" value="DHHC"/>
    <property type="match status" value="1"/>
</dbReference>
<feature type="region of interest" description="Disordered" evidence="22">
    <location>
        <begin position="327"/>
        <end position="351"/>
    </location>
</feature>
<dbReference type="Pfam" id="PF01529">
    <property type="entry name" value="DHHC"/>
    <property type="match status" value="1"/>
</dbReference>
<feature type="region of interest" description="Disordered" evidence="22">
    <location>
        <begin position="1093"/>
        <end position="1127"/>
    </location>
</feature>
<dbReference type="EC" id="4.2.1.22" evidence="7 21"/>
<evidence type="ECO:0000256" key="21">
    <source>
        <dbReference type="RuleBase" id="RU361204"/>
    </source>
</evidence>
<comment type="pathway">
    <text evidence="4">Amino-acid biosynthesis; L-cysteine biosynthesis; L-cysteine from L-homocysteine and L-serine: step 1/2.</text>
</comment>
<dbReference type="InterPro" id="IPR046342">
    <property type="entry name" value="CBS_dom_sf"/>
</dbReference>
<dbReference type="GO" id="GO:0004122">
    <property type="term" value="F:cystathionine beta-synthase activity"/>
    <property type="evidence" value="ECO:0007669"/>
    <property type="project" value="UniProtKB-UniRule"/>
</dbReference>
<keyword evidence="12 23" id="KW-0472">Membrane</keyword>
<feature type="repeat" description="ANK" evidence="19">
    <location>
        <begin position="718"/>
        <end position="750"/>
    </location>
</feature>
<proteinExistence type="inferred from homology"/>
<keyword evidence="9 21" id="KW-0663">Pyridoxal phosphate</keyword>
<dbReference type="InterPro" id="IPR005857">
    <property type="entry name" value="Cysta_beta_synth"/>
</dbReference>
<dbReference type="InterPro" id="IPR001216">
    <property type="entry name" value="P-phosphate_BS"/>
</dbReference>
<keyword evidence="19" id="KW-0040">ANK repeat</keyword>
<feature type="transmembrane region" description="Helical" evidence="23">
    <location>
        <begin position="994"/>
        <end position="1016"/>
    </location>
</feature>
<feature type="transmembrane region" description="Helical" evidence="23">
    <location>
        <begin position="895"/>
        <end position="913"/>
    </location>
</feature>
<keyword evidence="15" id="KW-0449">Lipoprotein</keyword>
<dbReference type="SUPFAM" id="SSF48403">
    <property type="entry name" value="Ankyrin repeat"/>
    <property type="match status" value="1"/>
</dbReference>
<keyword evidence="14 21" id="KW-0456">Lyase</keyword>
<evidence type="ECO:0000256" key="11">
    <source>
        <dbReference type="ARBA" id="ARBA00023122"/>
    </source>
</evidence>
<evidence type="ECO:0000256" key="20">
    <source>
        <dbReference type="PROSITE-ProRule" id="PRU00703"/>
    </source>
</evidence>
<feature type="repeat" description="ANK" evidence="19">
    <location>
        <begin position="652"/>
        <end position="684"/>
    </location>
</feature>
<dbReference type="InterPro" id="IPR036052">
    <property type="entry name" value="TrpB-like_PALP_sf"/>
</dbReference>
<dbReference type="Gene3D" id="3.40.50.1100">
    <property type="match status" value="2"/>
</dbReference>
<feature type="compositionally biased region" description="Low complexity" evidence="22">
    <location>
        <begin position="514"/>
        <end position="523"/>
    </location>
</feature>
<keyword evidence="11 20" id="KW-0129">CBS domain</keyword>
<dbReference type="SMART" id="SM00248">
    <property type="entry name" value="ANK"/>
    <property type="match status" value="5"/>
</dbReference>
<evidence type="ECO:0000256" key="9">
    <source>
        <dbReference type="ARBA" id="ARBA00022898"/>
    </source>
</evidence>
<feature type="transmembrane region" description="Helical" evidence="23">
    <location>
        <begin position="861"/>
        <end position="883"/>
    </location>
</feature>
<feature type="transmembrane region" description="Helical" evidence="23">
    <location>
        <begin position="807"/>
        <end position="840"/>
    </location>
</feature>
<dbReference type="PROSITE" id="PS50297">
    <property type="entry name" value="ANK_REP_REGION"/>
    <property type="match status" value="3"/>
</dbReference>
<evidence type="ECO:0000256" key="17">
    <source>
        <dbReference type="ARBA" id="ARBA00047490"/>
    </source>
</evidence>
<feature type="region of interest" description="Disordered" evidence="22">
    <location>
        <begin position="512"/>
        <end position="535"/>
    </location>
</feature>
<dbReference type="Pfam" id="PF00291">
    <property type="entry name" value="PALP"/>
    <property type="match status" value="1"/>
</dbReference>
<evidence type="ECO:0000259" key="24">
    <source>
        <dbReference type="PROSITE" id="PS51371"/>
    </source>
</evidence>
<evidence type="ECO:0000256" key="16">
    <source>
        <dbReference type="ARBA" id="ARBA00026192"/>
    </source>
</evidence>
<evidence type="ECO:0000256" key="18">
    <source>
        <dbReference type="ARBA" id="ARBA00048048"/>
    </source>
</evidence>